<reference evidence="3" key="1">
    <citation type="submission" date="2023-07" db="EMBL/GenBank/DDBJ databases">
        <title>Thauera sp. CAU 1555 isolated from sand of Yaerae Beach.</title>
        <authorList>
            <person name="Kim W."/>
        </authorList>
    </citation>
    <scope>NUCLEOTIDE SEQUENCE [LARGE SCALE GENOMIC DNA]</scope>
    <source>
        <strain evidence="3">CAU 1555</strain>
    </source>
</reference>
<feature type="region of interest" description="Disordered" evidence="1">
    <location>
        <begin position="103"/>
        <end position="222"/>
    </location>
</feature>
<dbReference type="RefSeq" id="WP_187717096.1">
    <property type="nucleotide sequence ID" value="NZ_JACTAH010000001.1"/>
</dbReference>
<gene>
    <name evidence="2" type="ORF">IFO67_05380</name>
</gene>
<organism evidence="2 3">
    <name type="scientific">Thauera sedimentorum</name>
    <dbReference type="NCBI Taxonomy" id="2767595"/>
    <lineage>
        <taxon>Bacteria</taxon>
        <taxon>Pseudomonadati</taxon>
        <taxon>Pseudomonadota</taxon>
        <taxon>Betaproteobacteria</taxon>
        <taxon>Rhodocyclales</taxon>
        <taxon>Zoogloeaceae</taxon>
        <taxon>Thauera</taxon>
    </lineage>
</organism>
<evidence type="ECO:0000313" key="3">
    <source>
        <dbReference type="Proteomes" id="UP000603602"/>
    </source>
</evidence>
<feature type="compositionally biased region" description="Low complexity" evidence="1">
    <location>
        <begin position="103"/>
        <end position="119"/>
    </location>
</feature>
<dbReference type="Proteomes" id="UP000603602">
    <property type="component" value="Unassembled WGS sequence"/>
</dbReference>
<accession>A0ABR9B7G1</accession>
<evidence type="ECO:0000256" key="1">
    <source>
        <dbReference type="SAM" id="MobiDB-lite"/>
    </source>
</evidence>
<sequence length="222" mass="23297">MKRNPLSEDGREFLDPLMMPYDMLTDAWMNAWMQPLATWQRFVGGQWQQWLDAMAHLPSPWLPALAAGREGQPPAIDFFLPWLPVVADTAPAAVEPPVEAVEAAAPKEVQPAKTPASARAPRKPAALEKAETAPARKPAAAKKTEAAPTRKSAAAKKAETAPAGKPASAKRPAAANKASAAPAPKPAAGDAPADKPAPARRRAAAGKTTAPAKPAPRAKKEV</sequence>
<dbReference type="EMBL" id="JACYTO010000001">
    <property type="protein sequence ID" value="MBD8502306.1"/>
    <property type="molecule type" value="Genomic_DNA"/>
</dbReference>
<protein>
    <submittedName>
        <fullName evidence="2">Uncharacterized protein</fullName>
    </submittedName>
</protein>
<name>A0ABR9B7G1_9RHOO</name>
<comment type="caution">
    <text evidence="2">The sequence shown here is derived from an EMBL/GenBank/DDBJ whole genome shotgun (WGS) entry which is preliminary data.</text>
</comment>
<keyword evidence="3" id="KW-1185">Reference proteome</keyword>
<evidence type="ECO:0000313" key="2">
    <source>
        <dbReference type="EMBL" id="MBD8502306.1"/>
    </source>
</evidence>
<feature type="compositionally biased region" description="Low complexity" evidence="1">
    <location>
        <begin position="160"/>
        <end position="196"/>
    </location>
</feature>
<proteinExistence type="predicted"/>